<evidence type="ECO:0000313" key="2">
    <source>
        <dbReference type="Proteomes" id="UP001058074"/>
    </source>
</evidence>
<name>A0ACB5RBQ1_9CLOT</name>
<accession>A0ACB5RBQ1</accession>
<dbReference type="EMBL" id="BROD01000001">
    <property type="protein sequence ID" value="GKX66565.1"/>
    <property type="molecule type" value="Genomic_DNA"/>
</dbReference>
<protein>
    <submittedName>
        <fullName evidence="1">Uncharacterized protein</fullName>
    </submittedName>
</protein>
<proteinExistence type="predicted"/>
<organism evidence="1 2">
    <name type="scientific">Inconstantimicrobium mannanitabidum</name>
    <dbReference type="NCBI Taxonomy" id="1604901"/>
    <lineage>
        <taxon>Bacteria</taxon>
        <taxon>Bacillati</taxon>
        <taxon>Bacillota</taxon>
        <taxon>Clostridia</taxon>
        <taxon>Eubacteriales</taxon>
        <taxon>Clostridiaceae</taxon>
        <taxon>Inconstantimicrobium</taxon>
    </lineage>
</organism>
<comment type="caution">
    <text evidence="1">The sequence shown here is derived from an EMBL/GenBank/DDBJ whole genome shotgun (WGS) entry which is preliminary data.</text>
</comment>
<evidence type="ECO:0000313" key="1">
    <source>
        <dbReference type="EMBL" id="GKX66565.1"/>
    </source>
</evidence>
<dbReference type="Proteomes" id="UP001058074">
    <property type="component" value="Unassembled WGS sequence"/>
</dbReference>
<sequence>MLAIFFSTFGKCNEEFEDGKFTVEYVNDSSYSEKCKDMRAAIG</sequence>
<keyword evidence="2" id="KW-1185">Reference proteome</keyword>
<gene>
    <name evidence="1" type="ORF">rsdtw13_18230</name>
</gene>
<reference evidence="1" key="1">
    <citation type="journal article" date="2025" name="Int. J. Syst. Evol. Microbiol.">
        <title>Inconstantimicrobium mannanitabidum sp. nov., a novel member of the family Clostridiaceae isolated from anoxic soil under the treatment of reductive soil disinfestation.</title>
        <authorList>
            <person name="Ueki A."/>
            <person name="Tonouchi A."/>
            <person name="Honma S."/>
            <person name="Kaku N."/>
            <person name="Ueki K."/>
        </authorList>
    </citation>
    <scope>NUCLEOTIDE SEQUENCE</scope>
    <source>
        <strain evidence="1">TW13</strain>
    </source>
</reference>